<name>A0A7E4WDT3_PANRE</name>
<evidence type="ECO:0000313" key="3">
    <source>
        <dbReference type="WBParaSite" id="Pan_g9870.t1"/>
    </source>
</evidence>
<dbReference type="AlphaFoldDB" id="A0A7E4WDT3"/>
<dbReference type="Proteomes" id="UP000492821">
    <property type="component" value="Unassembled WGS sequence"/>
</dbReference>
<dbReference type="InterPro" id="IPR002413">
    <property type="entry name" value="V5_allergen-like"/>
</dbReference>
<dbReference type="PRINTS" id="PR00837">
    <property type="entry name" value="V5TPXLIKE"/>
</dbReference>
<keyword evidence="2" id="KW-1185">Reference proteome</keyword>
<accession>A0A7E4WDT3</accession>
<evidence type="ECO:0000313" key="2">
    <source>
        <dbReference type="Proteomes" id="UP000492821"/>
    </source>
</evidence>
<dbReference type="PROSITE" id="PS01009">
    <property type="entry name" value="CRISP_1"/>
    <property type="match status" value="1"/>
</dbReference>
<dbReference type="InterPro" id="IPR014044">
    <property type="entry name" value="CAP_dom"/>
</dbReference>
<dbReference type="GO" id="GO:0005576">
    <property type="term" value="C:extracellular region"/>
    <property type="evidence" value="ECO:0007669"/>
    <property type="project" value="InterPro"/>
</dbReference>
<dbReference type="PANTHER" id="PTHR10334">
    <property type="entry name" value="CYSTEINE-RICH SECRETORY PROTEIN-RELATED"/>
    <property type="match status" value="1"/>
</dbReference>
<dbReference type="Pfam" id="PF00188">
    <property type="entry name" value="CAP"/>
    <property type="match status" value="2"/>
</dbReference>
<proteinExistence type="predicted"/>
<reference evidence="2" key="1">
    <citation type="journal article" date="2013" name="Genetics">
        <title>The draft genome and transcriptome of Panagrellus redivivus are shaped by the harsh demands of a free-living lifestyle.</title>
        <authorList>
            <person name="Srinivasan J."/>
            <person name="Dillman A.R."/>
            <person name="Macchietto M.G."/>
            <person name="Heikkinen L."/>
            <person name="Lakso M."/>
            <person name="Fracchia K.M."/>
            <person name="Antoshechkin I."/>
            <person name="Mortazavi A."/>
            <person name="Wong G."/>
            <person name="Sternberg P.W."/>
        </authorList>
    </citation>
    <scope>NUCLEOTIDE SEQUENCE [LARGE SCALE GENOMIC DNA]</scope>
    <source>
        <strain evidence="2">MT8872</strain>
    </source>
</reference>
<evidence type="ECO:0000259" key="1">
    <source>
        <dbReference type="SMART" id="SM00198"/>
    </source>
</evidence>
<dbReference type="PROSITE" id="PS01010">
    <property type="entry name" value="CRISP_2"/>
    <property type="match status" value="1"/>
</dbReference>
<dbReference type="Gene3D" id="3.40.33.10">
    <property type="entry name" value="CAP"/>
    <property type="match status" value="2"/>
</dbReference>
<organism evidence="2 3">
    <name type="scientific">Panagrellus redivivus</name>
    <name type="common">Microworm</name>
    <dbReference type="NCBI Taxonomy" id="6233"/>
    <lineage>
        <taxon>Eukaryota</taxon>
        <taxon>Metazoa</taxon>
        <taxon>Ecdysozoa</taxon>
        <taxon>Nematoda</taxon>
        <taxon>Chromadorea</taxon>
        <taxon>Rhabditida</taxon>
        <taxon>Tylenchina</taxon>
        <taxon>Panagrolaimomorpha</taxon>
        <taxon>Panagrolaimoidea</taxon>
        <taxon>Panagrolaimidae</taxon>
        <taxon>Panagrellus</taxon>
    </lineage>
</organism>
<sequence>MDAFWNSLQNYGNFTSTNTQLVDGNLASWAQLAWGTTSSFGCGYAKCPNTQYGYLHTIICNFYPGGDYLNTNIYQPGSPCKVNSDCTSPGYGQCDTILGLCQVLGAGSTGSTVKASTTTTAPTTTTTTIAPTNVTCAPYTPGADTTNPTYFNVSETCDGTNTGSGFSASARTSLVNRHNQWRSQLAHGCALMPNNTYAPPAKNMLKMVYNCSIEPLAQAWANNCEFKHSGRSGYGENLWAVFTNGNFNQNAFADASDSWWSELIQYGGINSTDTTLTSSNFNLGIGHWSQMAWSSSTAVGCGFAKCAQSGGMNMYIVVCNYWPQGNIINYPIYSIGQPCKQDSDCTVSGHGKCEVSTGLCATA</sequence>
<protein>
    <submittedName>
        <fullName evidence="3">SCP domain-containing protein</fullName>
    </submittedName>
</protein>
<dbReference type="PRINTS" id="PR00838">
    <property type="entry name" value="V5ALLERGEN"/>
</dbReference>
<dbReference type="InterPro" id="IPR035940">
    <property type="entry name" value="CAP_sf"/>
</dbReference>
<feature type="domain" description="SCP" evidence="1">
    <location>
        <begin position="169"/>
        <end position="329"/>
    </location>
</feature>
<dbReference type="WBParaSite" id="Pan_g9870.t1">
    <property type="protein sequence ID" value="Pan_g9870.t1"/>
    <property type="gene ID" value="Pan_g9870"/>
</dbReference>
<dbReference type="InterPro" id="IPR018244">
    <property type="entry name" value="Allrgn_V5/Tpx1_CS"/>
</dbReference>
<dbReference type="SMART" id="SM00198">
    <property type="entry name" value="SCP"/>
    <property type="match status" value="1"/>
</dbReference>
<reference evidence="3" key="2">
    <citation type="submission" date="2020-10" db="UniProtKB">
        <authorList>
            <consortium name="WormBaseParasite"/>
        </authorList>
    </citation>
    <scope>IDENTIFICATION</scope>
</reference>
<dbReference type="InterPro" id="IPR001283">
    <property type="entry name" value="CRISP-related"/>
</dbReference>
<dbReference type="CDD" id="cd05380">
    <property type="entry name" value="CAP_euk"/>
    <property type="match status" value="1"/>
</dbReference>
<dbReference type="SUPFAM" id="SSF55797">
    <property type="entry name" value="PR-1-like"/>
    <property type="match status" value="2"/>
</dbReference>